<evidence type="ECO:0000256" key="8">
    <source>
        <dbReference type="ARBA" id="ARBA00024713"/>
    </source>
</evidence>
<evidence type="ECO:0000313" key="10">
    <source>
        <dbReference type="EMBL" id="KRT86157.1"/>
    </source>
</evidence>
<organism evidence="10 11">
    <name type="scientific">Oryctes borbonicus</name>
    <dbReference type="NCBI Taxonomy" id="1629725"/>
    <lineage>
        <taxon>Eukaryota</taxon>
        <taxon>Metazoa</taxon>
        <taxon>Ecdysozoa</taxon>
        <taxon>Arthropoda</taxon>
        <taxon>Hexapoda</taxon>
        <taxon>Insecta</taxon>
        <taxon>Pterygota</taxon>
        <taxon>Neoptera</taxon>
        <taxon>Endopterygota</taxon>
        <taxon>Coleoptera</taxon>
        <taxon>Polyphaga</taxon>
        <taxon>Scarabaeiformia</taxon>
        <taxon>Scarabaeidae</taxon>
        <taxon>Dynastinae</taxon>
        <taxon>Oryctes</taxon>
    </lineage>
</organism>
<evidence type="ECO:0000256" key="9">
    <source>
        <dbReference type="RuleBase" id="RU367038"/>
    </source>
</evidence>
<dbReference type="GO" id="GO:0030943">
    <property type="term" value="F:mitochondrion targeting sequence binding"/>
    <property type="evidence" value="ECO:0007669"/>
    <property type="project" value="TreeGrafter"/>
</dbReference>
<name>A0A0T6BG68_9SCAR</name>
<protein>
    <recommendedName>
        <fullName evidence="9">Mitochondrial import inner membrane translocase subunit TIM22</fullName>
    </recommendedName>
</protein>
<dbReference type="AlphaFoldDB" id="A0A0T6BG68"/>
<dbReference type="PANTHER" id="PTHR14110">
    <property type="entry name" value="MITOCHONDRIAL IMPORT INNER MEMBRANE TRANSLOCASE SUBUNIT TIM22"/>
    <property type="match status" value="1"/>
</dbReference>
<evidence type="ECO:0000313" key="11">
    <source>
        <dbReference type="Proteomes" id="UP000051574"/>
    </source>
</evidence>
<keyword evidence="11" id="KW-1185">Reference proteome</keyword>
<dbReference type="Pfam" id="PF02466">
    <property type="entry name" value="Tim17"/>
    <property type="match status" value="1"/>
</dbReference>
<comment type="subcellular location">
    <subcellularLocation>
        <location evidence="1 9">Mitochondrion inner membrane</location>
        <topology evidence="1 9">Multi-pass membrane protein</topology>
    </subcellularLocation>
</comment>
<dbReference type="GO" id="GO:0045039">
    <property type="term" value="P:protein insertion into mitochondrial inner membrane"/>
    <property type="evidence" value="ECO:0007669"/>
    <property type="project" value="UniProtKB-UniRule"/>
</dbReference>
<comment type="function">
    <text evidence="8 9">Essential core component of the TIM22 complex, a complex that mediates the import and insertion of multi-pass transmembrane proteins into the mitochondrial inner membrane. In the TIM22 complex, it constitutes the voltage-activated and signal-gated channel. Forms a twin-pore translocase that uses the membrane potential as external driving force in 2 voltage-dependent steps.</text>
</comment>
<dbReference type="InterPro" id="IPR039175">
    <property type="entry name" value="TIM22"/>
</dbReference>
<accession>A0A0T6BG68</accession>
<evidence type="ECO:0000256" key="4">
    <source>
        <dbReference type="ARBA" id="ARBA00022792"/>
    </source>
</evidence>
<dbReference type="EMBL" id="LJIG01000783">
    <property type="protein sequence ID" value="KRT86157.1"/>
    <property type="molecule type" value="Genomic_DNA"/>
</dbReference>
<dbReference type="PANTHER" id="PTHR14110:SF0">
    <property type="entry name" value="MITOCHONDRIAL IMPORT INNER MEMBRANE TRANSLOCASE SUBUNIT TIM22"/>
    <property type="match status" value="1"/>
</dbReference>
<evidence type="ECO:0000256" key="6">
    <source>
        <dbReference type="ARBA" id="ARBA00023128"/>
    </source>
</evidence>
<evidence type="ECO:0000256" key="7">
    <source>
        <dbReference type="ARBA" id="ARBA00023136"/>
    </source>
</evidence>
<keyword evidence="9" id="KW-0653">Protein transport</keyword>
<evidence type="ECO:0000256" key="2">
    <source>
        <dbReference type="ARBA" id="ARBA00008444"/>
    </source>
</evidence>
<evidence type="ECO:0000256" key="1">
    <source>
        <dbReference type="ARBA" id="ARBA00004448"/>
    </source>
</evidence>
<dbReference type="OrthoDB" id="75343at2759"/>
<keyword evidence="3" id="KW-0812">Transmembrane</keyword>
<sequence length="168" mass="18932">MSDNEEKRRLSNEDWVNLTNFFLGNNTRYRENIVIPKNLGPVKLKSDEEKMVEAAFESCAFKSVMSCVIGYGLGAAIGLFSSSMGPPTVELEQQTARQVFKEMKTTTLSYAKNFALIGLMFSAIECTIESVMTKRNKIFSLLYMNEFCRVEVKVIGKMVLMQAVLLVV</sequence>
<evidence type="ECO:0000256" key="5">
    <source>
        <dbReference type="ARBA" id="ARBA00022989"/>
    </source>
</evidence>
<dbReference type="Proteomes" id="UP000051574">
    <property type="component" value="Unassembled WGS sequence"/>
</dbReference>
<keyword evidence="7" id="KW-0472">Membrane</keyword>
<proteinExistence type="inferred from homology"/>
<gene>
    <name evidence="10" type="ORF">AMK59_1200</name>
</gene>
<keyword evidence="6 9" id="KW-0496">Mitochondrion</keyword>
<comment type="similarity">
    <text evidence="2 9">Belongs to the Tim17/Tim22/Tim23 family.</text>
</comment>
<keyword evidence="4 9" id="KW-0999">Mitochondrion inner membrane</keyword>
<dbReference type="GO" id="GO:0008320">
    <property type="term" value="F:protein transmembrane transporter activity"/>
    <property type="evidence" value="ECO:0007669"/>
    <property type="project" value="UniProtKB-UniRule"/>
</dbReference>
<evidence type="ECO:0000256" key="3">
    <source>
        <dbReference type="ARBA" id="ARBA00022692"/>
    </source>
</evidence>
<comment type="caution">
    <text evidence="10">The sequence shown here is derived from an EMBL/GenBank/DDBJ whole genome shotgun (WGS) entry which is preliminary data.</text>
</comment>
<keyword evidence="9" id="KW-0811">Translocation</keyword>
<reference evidence="10 11" key="1">
    <citation type="submission" date="2015-09" db="EMBL/GenBank/DDBJ databases">
        <title>Draft genome of the scarab beetle Oryctes borbonicus.</title>
        <authorList>
            <person name="Meyer J.M."/>
            <person name="Markov G.V."/>
            <person name="Baskaran P."/>
            <person name="Herrmann M."/>
            <person name="Sommer R.J."/>
            <person name="Roedelsperger C."/>
        </authorList>
    </citation>
    <scope>NUCLEOTIDE SEQUENCE [LARGE SCALE GENOMIC DNA]</scope>
    <source>
        <strain evidence="10">OB123</strain>
        <tissue evidence="10">Whole animal</tissue>
    </source>
</reference>
<dbReference type="GO" id="GO:0042721">
    <property type="term" value="C:TIM22 mitochondrial import inner membrane insertion complex"/>
    <property type="evidence" value="ECO:0007669"/>
    <property type="project" value="UniProtKB-UniRule"/>
</dbReference>
<keyword evidence="5" id="KW-1133">Transmembrane helix</keyword>
<keyword evidence="9" id="KW-0813">Transport</keyword>
<comment type="subunit">
    <text evidence="9">Component of the TIM22 complex.</text>
</comment>